<proteinExistence type="predicted"/>
<dbReference type="OrthoDB" id="4359445at2759"/>
<accession>A0A9Q8L4P6</accession>
<dbReference type="InterPro" id="IPR018289">
    <property type="entry name" value="MULE_transposase_dom"/>
</dbReference>
<dbReference type="KEGG" id="ffu:CLAFUR5_02170"/>
<sequence length="82" mass="9739">MPVSIHMLDGMTKEHYLPHLQWLRAYFEERKLPMPKAILTDRKQALLNVLDEVFLETLTILYEWHINKDIQAKLYKLGGNFA</sequence>
<reference evidence="2" key="1">
    <citation type="submission" date="2021-12" db="EMBL/GenBank/DDBJ databases">
        <authorList>
            <person name="Zaccaron A."/>
            <person name="Stergiopoulos I."/>
        </authorList>
    </citation>
    <scope>NUCLEOTIDE SEQUENCE</scope>
    <source>
        <strain evidence="2">Race5_Kim</strain>
    </source>
</reference>
<organism evidence="2 3">
    <name type="scientific">Passalora fulva</name>
    <name type="common">Tomato leaf mold</name>
    <name type="synonym">Cladosporium fulvum</name>
    <dbReference type="NCBI Taxonomy" id="5499"/>
    <lineage>
        <taxon>Eukaryota</taxon>
        <taxon>Fungi</taxon>
        <taxon>Dikarya</taxon>
        <taxon>Ascomycota</taxon>
        <taxon>Pezizomycotina</taxon>
        <taxon>Dothideomycetes</taxon>
        <taxon>Dothideomycetidae</taxon>
        <taxon>Mycosphaerellales</taxon>
        <taxon>Mycosphaerellaceae</taxon>
        <taxon>Fulvia</taxon>
    </lineage>
</organism>
<dbReference type="AlphaFoldDB" id="A0A9Q8L4P6"/>
<evidence type="ECO:0000259" key="1">
    <source>
        <dbReference type="Pfam" id="PF10551"/>
    </source>
</evidence>
<keyword evidence="3" id="KW-1185">Reference proteome</keyword>
<dbReference type="GeneID" id="71982048"/>
<dbReference type="Proteomes" id="UP000756132">
    <property type="component" value="Chromosome 1"/>
</dbReference>
<feature type="domain" description="MULE transposase" evidence="1">
    <location>
        <begin position="2"/>
        <end position="68"/>
    </location>
</feature>
<dbReference type="EMBL" id="CP090163">
    <property type="protein sequence ID" value="UJO10820.1"/>
    <property type="molecule type" value="Genomic_DNA"/>
</dbReference>
<dbReference type="RefSeq" id="XP_047755186.1">
    <property type="nucleotide sequence ID" value="XM_047901318.1"/>
</dbReference>
<evidence type="ECO:0000313" key="2">
    <source>
        <dbReference type="EMBL" id="UJO10820.1"/>
    </source>
</evidence>
<name>A0A9Q8L4P6_PASFU</name>
<dbReference type="Pfam" id="PF10551">
    <property type="entry name" value="MULE"/>
    <property type="match status" value="1"/>
</dbReference>
<protein>
    <recommendedName>
        <fullName evidence="1">MULE transposase domain-containing protein</fullName>
    </recommendedName>
</protein>
<evidence type="ECO:0000313" key="3">
    <source>
        <dbReference type="Proteomes" id="UP000756132"/>
    </source>
</evidence>
<reference evidence="2" key="2">
    <citation type="journal article" date="2022" name="Microb. Genom.">
        <title>A chromosome-scale genome assembly of the tomato pathogen Cladosporium fulvum reveals a compartmentalized genome architecture and the presence of a dispensable chromosome.</title>
        <authorList>
            <person name="Zaccaron A.Z."/>
            <person name="Chen L.H."/>
            <person name="Samaras A."/>
            <person name="Stergiopoulos I."/>
        </authorList>
    </citation>
    <scope>NUCLEOTIDE SEQUENCE</scope>
    <source>
        <strain evidence="2">Race5_Kim</strain>
    </source>
</reference>
<gene>
    <name evidence="2" type="ORF">CLAFUR5_02170</name>
</gene>